<dbReference type="InterPro" id="IPR036322">
    <property type="entry name" value="WD40_repeat_dom_sf"/>
</dbReference>
<evidence type="ECO:0000256" key="4">
    <source>
        <dbReference type="PROSITE-ProRule" id="PRU00221"/>
    </source>
</evidence>
<keyword evidence="2 4" id="KW-0853">WD repeat</keyword>
<dbReference type="GO" id="GO:0043130">
    <property type="term" value="F:ubiquitin binding"/>
    <property type="evidence" value="ECO:0007669"/>
    <property type="project" value="TreeGrafter"/>
</dbReference>
<dbReference type="OrthoDB" id="2421129at2759"/>
<name>A0A267FTN4_9PLAT</name>
<keyword evidence="3" id="KW-0677">Repeat</keyword>
<evidence type="ECO:0000256" key="1">
    <source>
        <dbReference type="ARBA" id="ARBA00006917"/>
    </source>
</evidence>
<comment type="caution">
    <text evidence="7">The sequence shown here is derived from an EMBL/GenBank/DDBJ whole genome shotgun (WGS) entry which is preliminary data.</text>
</comment>
<gene>
    <name evidence="6" type="ORF">BOX15_Mlig015150g3</name>
    <name evidence="7" type="ORF">BOX15_Mlig015150g9</name>
</gene>
<dbReference type="AlphaFoldDB" id="A0A267FTN4"/>
<dbReference type="EMBL" id="NIVC01003311">
    <property type="protein sequence ID" value="PAA52043.1"/>
    <property type="molecule type" value="Genomic_DNA"/>
</dbReference>
<proteinExistence type="inferred from homology"/>
<evidence type="ECO:0000256" key="3">
    <source>
        <dbReference type="ARBA" id="ARBA00022737"/>
    </source>
</evidence>
<reference evidence="7 8" key="1">
    <citation type="submission" date="2017-06" db="EMBL/GenBank/DDBJ databases">
        <title>A platform for efficient transgenesis in Macrostomum lignano, a flatworm model organism for stem cell research.</title>
        <authorList>
            <person name="Berezikov E."/>
        </authorList>
    </citation>
    <scope>NUCLEOTIDE SEQUENCE [LARGE SCALE GENOMIC DNA]</scope>
    <source>
        <strain evidence="7">DV1</strain>
        <tissue evidence="7">Whole organism</tissue>
    </source>
</reference>
<dbReference type="PANTHER" id="PTHR19862">
    <property type="entry name" value="WD REPEAT-CONTAINING PROTEIN 48"/>
    <property type="match status" value="1"/>
</dbReference>
<organism evidence="7 8">
    <name type="scientific">Macrostomum lignano</name>
    <dbReference type="NCBI Taxonomy" id="282301"/>
    <lineage>
        <taxon>Eukaryota</taxon>
        <taxon>Metazoa</taxon>
        <taxon>Spiralia</taxon>
        <taxon>Lophotrochozoa</taxon>
        <taxon>Platyhelminthes</taxon>
        <taxon>Rhabditophora</taxon>
        <taxon>Macrostomorpha</taxon>
        <taxon>Macrostomida</taxon>
        <taxon>Macrostomidae</taxon>
        <taxon>Macrostomum</taxon>
    </lineage>
</organism>
<dbReference type="InterPro" id="IPR019775">
    <property type="entry name" value="WD40_repeat_CS"/>
</dbReference>
<feature type="region of interest" description="Disordered" evidence="5">
    <location>
        <begin position="361"/>
        <end position="387"/>
    </location>
</feature>
<evidence type="ECO:0000313" key="7">
    <source>
        <dbReference type="EMBL" id="PAA76322.1"/>
    </source>
</evidence>
<dbReference type="SUPFAM" id="SSF50978">
    <property type="entry name" value="WD40 repeat-like"/>
    <property type="match status" value="1"/>
</dbReference>
<dbReference type="GO" id="GO:0000724">
    <property type="term" value="P:double-strand break repair via homologous recombination"/>
    <property type="evidence" value="ECO:0007669"/>
    <property type="project" value="TreeGrafter"/>
</dbReference>
<dbReference type="Pfam" id="PF00400">
    <property type="entry name" value="WD40"/>
    <property type="match status" value="6"/>
</dbReference>
<dbReference type="InterPro" id="IPR021772">
    <property type="entry name" value="WDR48/Bun107"/>
</dbReference>
<dbReference type="Gene3D" id="2.130.10.10">
    <property type="entry name" value="YVTN repeat-like/Quinoprotein amine dehydrogenase"/>
    <property type="match status" value="2"/>
</dbReference>
<dbReference type="Proteomes" id="UP000215902">
    <property type="component" value="Unassembled WGS sequence"/>
</dbReference>
<dbReference type="PROSITE" id="PS50294">
    <property type="entry name" value="WD_REPEATS_REGION"/>
    <property type="match status" value="3"/>
</dbReference>
<feature type="region of interest" description="Disordered" evidence="5">
    <location>
        <begin position="705"/>
        <end position="747"/>
    </location>
</feature>
<dbReference type="CDD" id="cd00200">
    <property type="entry name" value="WD40"/>
    <property type="match status" value="1"/>
</dbReference>
<dbReference type="InterPro" id="IPR051246">
    <property type="entry name" value="WDR48"/>
</dbReference>
<feature type="compositionally biased region" description="Low complexity" evidence="5">
    <location>
        <begin position="401"/>
        <end position="418"/>
    </location>
</feature>
<dbReference type="SMART" id="SM00320">
    <property type="entry name" value="WD40"/>
    <property type="match status" value="6"/>
</dbReference>
<dbReference type="InterPro" id="IPR015943">
    <property type="entry name" value="WD40/YVTN_repeat-like_dom_sf"/>
</dbReference>
<dbReference type="InterPro" id="IPR020472">
    <property type="entry name" value="WD40_PAC1"/>
</dbReference>
<feature type="repeat" description="WD" evidence="4">
    <location>
        <begin position="235"/>
        <end position="276"/>
    </location>
</feature>
<dbReference type="FunFam" id="2.130.10.10:FF:000543">
    <property type="entry name" value="WD repeat-containing protein 48 homolog"/>
    <property type="match status" value="1"/>
</dbReference>
<evidence type="ECO:0000313" key="8">
    <source>
        <dbReference type="Proteomes" id="UP000215902"/>
    </source>
</evidence>
<dbReference type="PANTHER" id="PTHR19862:SF14">
    <property type="entry name" value="WD REPEAT-CONTAINING PROTEIN 48"/>
    <property type="match status" value="1"/>
</dbReference>
<comment type="similarity">
    <text evidence="1">Belongs to the WD repeat WDR48 family.</text>
</comment>
<dbReference type="InterPro" id="IPR001680">
    <property type="entry name" value="WD40_rpt"/>
</dbReference>
<feature type="region of interest" description="Disordered" evidence="5">
    <location>
        <begin position="399"/>
        <end position="453"/>
    </location>
</feature>
<feature type="repeat" description="WD" evidence="4">
    <location>
        <begin position="142"/>
        <end position="183"/>
    </location>
</feature>
<dbReference type="CDD" id="cd17041">
    <property type="entry name" value="Ubl_WDR48"/>
    <property type="match status" value="1"/>
</dbReference>
<sequence>MALPPMNHYRQGMGLGMSGGGAGVGMGGVGSIGGGMGGTLGRKRVQVSYVIRDEIEKYNRFGVNSLQFDPVQNRLFTAGRDSIIRIYNTANPDEPYLQSMEHHTDWVNDIVLCCSRKNLISCSSDTTVKVWNSSRGFCMSTLRTHKDYVRALAYAKHKELVASAGLDKAIYIWDVNVLTALTASNNTVTTSSLAGNKDSIYSLAMNHSATMIVSGSTENVLRIWDPRSCQKQCKLRGHTDNVRAIVISNDGSRILSGSSDGTIKLWSVGEQRCIWTFYGHTAGVWTLQANEAFNTLYSSGKDAQVLAWDLVDNQKPCRLICQEDCPVLKVLLVEEAQQPHLWISTTNTNVKRWPLPSLPFQHSQHVSNRQNQHPAMTSSTNNASGNAVGQTTAAFSDLTNSSASGSASASASASAAASPDGDKTPPSLPPPPMPPPPPPLQQPQQPPLSPKPNFCITGGSCIRQYHISNDKRFLLTKDSNDCVALYDVVLVRKLQDLPPGSFDQRVADMTAKRVFVPSWFSVDLKTGLPMIHLEEQDCFSAWVSQRDSGIAVDSLPREPQVAGGVAQPDSKINYGGLVLQALFEHWPPTRVRKEDGGYTRANMYFSVPQHTPVVLSESTGRTLFRLLVRDSGGESENSILNETVPAWITDILIEKNLPKYIKISFYLNPYPSSSVKSLRKDRLSANDMLQIRKVAEHVVEMWRTESLPPGAPPPPLPYHQQQQQQPPPHSTNQAASSDAATGDQQQKPAEELVEILINDTVLDPNMDLRTAKHFYWKSGGDLVLFFRRRDDRKHANRK</sequence>
<dbReference type="Pfam" id="PF11816">
    <property type="entry name" value="DUF3337"/>
    <property type="match status" value="1"/>
</dbReference>
<dbReference type="PROSITE" id="PS00678">
    <property type="entry name" value="WD_REPEATS_1"/>
    <property type="match status" value="2"/>
</dbReference>
<protein>
    <submittedName>
        <fullName evidence="7">Uncharacterized protein</fullName>
    </submittedName>
</protein>
<evidence type="ECO:0000313" key="6">
    <source>
        <dbReference type="EMBL" id="PAA52043.1"/>
    </source>
</evidence>
<dbReference type="PROSITE" id="PS50082">
    <property type="entry name" value="WD_REPEATS_2"/>
    <property type="match status" value="5"/>
</dbReference>
<feature type="repeat" description="WD" evidence="4">
    <location>
        <begin position="277"/>
        <end position="310"/>
    </location>
</feature>
<dbReference type="STRING" id="282301.A0A267FTN4"/>
<feature type="repeat" description="WD" evidence="4">
    <location>
        <begin position="193"/>
        <end position="225"/>
    </location>
</feature>
<accession>A0A267FTN4</accession>
<dbReference type="EMBL" id="NIVC01000829">
    <property type="protein sequence ID" value="PAA76322.1"/>
    <property type="molecule type" value="Genomic_DNA"/>
</dbReference>
<feature type="compositionally biased region" description="Pro residues" evidence="5">
    <location>
        <begin position="426"/>
        <end position="450"/>
    </location>
</feature>
<evidence type="ECO:0000256" key="2">
    <source>
        <dbReference type="ARBA" id="ARBA00022574"/>
    </source>
</evidence>
<dbReference type="PRINTS" id="PR00320">
    <property type="entry name" value="GPROTEINBRPT"/>
</dbReference>
<feature type="compositionally biased region" description="Polar residues" evidence="5">
    <location>
        <begin position="730"/>
        <end position="747"/>
    </location>
</feature>
<keyword evidence="8" id="KW-1185">Reference proteome</keyword>
<feature type="repeat" description="WD" evidence="4">
    <location>
        <begin position="100"/>
        <end position="141"/>
    </location>
</feature>
<evidence type="ECO:0000256" key="5">
    <source>
        <dbReference type="SAM" id="MobiDB-lite"/>
    </source>
</evidence>